<keyword evidence="1" id="KW-0805">Transcription regulation</keyword>
<dbReference type="Proteomes" id="UP001300012">
    <property type="component" value="Unassembled WGS sequence"/>
</dbReference>
<dbReference type="InterPro" id="IPR050707">
    <property type="entry name" value="HTH_MetabolicPath_Reg"/>
</dbReference>
<dbReference type="SUPFAM" id="SSF46785">
    <property type="entry name" value="Winged helix' DNA-binding domain"/>
    <property type="match status" value="1"/>
</dbReference>
<evidence type="ECO:0000259" key="4">
    <source>
        <dbReference type="PROSITE" id="PS51077"/>
    </source>
</evidence>
<dbReference type="InterPro" id="IPR036390">
    <property type="entry name" value="WH_DNA-bd_sf"/>
</dbReference>
<comment type="caution">
    <text evidence="6">The sequence shown here is derived from an EMBL/GenBank/DDBJ whole genome shotgun (WGS) entry which is preliminary data.</text>
</comment>
<evidence type="ECO:0000313" key="7">
    <source>
        <dbReference type="Proteomes" id="UP001300012"/>
    </source>
</evidence>
<dbReference type="EMBL" id="JANQBD010000010">
    <property type="protein sequence ID" value="MCR8632642.1"/>
    <property type="molecule type" value="Genomic_DNA"/>
</dbReference>
<evidence type="ECO:0000313" key="6">
    <source>
        <dbReference type="EMBL" id="MCR8632642.1"/>
    </source>
</evidence>
<gene>
    <name evidence="6" type="ORF">NV381_15665</name>
</gene>
<dbReference type="RefSeq" id="WP_258214220.1">
    <property type="nucleotide sequence ID" value="NZ_JANQBD010000010.1"/>
</dbReference>
<dbReference type="Gene3D" id="1.10.10.10">
    <property type="entry name" value="Winged helix-like DNA-binding domain superfamily/Winged helix DNA-binding domain"/>
    <property type="match status" value="1"/>
</dbReference>
<dbReference type="PROSITE" id="PS51078">
    <property type="entry name" value="ICLR_ED"/>
    <property type="match status" value="1"/>
</dbReference>
<evidence type="ECO:0000256" key="3">
    <source>
        <dbReference type="ARBA" id="ARBA00023163"/>
    </source>
</evidence>
<keyword evidence="2" id="KW-0238">DNA-binding</keyword>
<keyword evidence="7" id="KW-1185">Reference proteome</keyword>
<dbReference type="Gene3D" id="3.30.450.40">
    <property type="match status" value="1"/>
</dbReference>
<dbReference type="SMART" id="SM00346">
    <property type="entry name" value="HTH_ICLR"/>
    <property type="match status" value="1"/>
</dbReference>
<dbReference type="PANTHER" id="PTHR30136">
    <property type="entry name" value="HELIX-TURN-HELIX TRANSCRIPTIONAL REGULATOR, ICLR FAMILY"/>
    <property type="match status" value="1"/>
</dbReference>
<dbReference type="Pfam" id="PF01614">
    <property type="entry name" value="IclR_C"/>
    <property type="match status" value="1"/>
</dbReference>
<accession>A0ABT1YHH5</accession>
<name>A0ABT1YHH5_9BACL</name>
<sequence length="257" mass="28838">MSEVVIKKTKKLETVDRLLQLLECFTLETPEWGVTELSHRLDLYKSVVHRMLSTLEGRGYVTQNSTTKKYTLGIKIFELGMVVSNQMDLRKIAKPLMDELSQNVNETVMLLVPDGLEGICLEKVESTHSIKSTSPLGRRVPLYAGATSKMLMAYLPEDKIEKIIQDGLQKMTEKTITDPEKLREQLRTIRGEGHCITVGEYTQGSMGIAAPITNYDGDIIASLSVTGPEFRMFEQSESILLQCKYTAAMISQRLGTK</sequence>
<feature type="domain" description="IclR-ED" evidence="5">
    <location>
        <begin position="75"/>
        <end position="256"/>
    </location>
</feature>
<dbReference type="InterPro" id="IPR014757">
    <property type="entry name" value="Tscrpt_reg_IclR_C"/>
</dbReference>
<feature type="domain" description="HTH iclR-type" evidence="4">
    <location>
        <begin position="12"/>
        <end position="74"/>
    </location>
</feature>
<organism evidence="6 7">
    <name type="scientific">Paenibacillus radicis</name>
    <name type="common">ex Xue et al. 2023</name>
    <dbReference type="NCBI Taxonomy" id="2972489"/>
    <lineage>
        <taxon>Bacteria</taxon>
        <taxon>Bacillati</taxon>
        <taxon>Bacillota</taxon>
        <taxon>Bacilli</taxon>
        <taxon>Bacillales</taxon>
        <taxon>Paenibacillaceae</taxon>
        <taxon>Paenibacillus</taxon>
    </lineage>
</organism>
<proteinExistence type="predicted"/>
<evidence type="ECO:0000256" key="2">
    <source>
        <dbReference type="ARBA" id="ARBA00023125"/>
    </source>
</evidence>
<reference evidence="6 7" key="1">
    <citation type="submission" date="2022-08" db="EMBL/GenBank/DDBJ databases">
        <title>Paenibacillus endoradicis sp. nov., Paenibacillus radicibacter sp. nov and Paenibacillus pararadicis sp. nov., three cold-adapted plant growth-promoting bacteria isolated from root of Larix gmelinii in Great Khingan.</title>
        <authorList>
            <person name="Xue H."/>
        </authorList>
    </citation>
    <scope>NUCLEOTIDE SEQUENCE [LARGE SCALE GENOMIC DNA]</scope>
    <source>
        <strain evidence="6 7">N5-1-1-5</strain>
    </source>
</reference>
<dbReference type="PROSITE" id="PS51077">
    <property type="entry name" value="HTH_ICLR"/>
    <property type="match status" value="1"/>
</dbReference>
<dbReference type="InterPro" id="IPR029016">
    <property type="entry name" value="GAF-like_dom_sf"/>
</dbReference>
<dbReference type="Pfam" id="PF09339">
    <property type="entry name" value="HTH_IclR"/>
    <property type="match status" value="1"/>
</dbReference>
<evidence type="ECO:0000259" key="5">
    <source>
        <dbReference type="PROSITE" id="PS51078"/>
    </source>
</evidence>
<dbReference type="SUPFAM" id="SSF55781">
    <property type="entry name" value="GAF domain-like"/>
    <property type="match status" value="1"/>
</dbReference>
<protein>
    <submittedName>
        <fullName evidence="6">IclR family transcriptional regulator</fullName>
    </submittedName>
</protein>
<dbReference type="InterPro" id="IPR005471">
    <property type="entry name" value="Tscrpt_reg_IclR_N"/>
</dbReference>
<dbReference type="InterPro" id="IPR036388">
    <property type="entry name" value="WH-like_DNA-bd_sf"/>
</dbReference>
<keyword evidence="3" id="KW-0804">Transcription</keyword>
<dbReference type="PANTHER" id="PTHR30136:SF24">
    <property type="entry name" value="HTH-TYPE TRANSCRIPTIONAL REPRESSOR ALLR"/>
    <property type="match status" value="1"/>
</dbReference>
<evidence type="ECO:0000256" key="1">
    <source>
        <dbReference type="ARBA" id="ARBA00023015"/>
    </source>
</evidence>